<accession>A0ABM9D334</accession>
<comment type="caution">
    <text evidence="2">The sequence shown here is derived from an EMBL/GenBank/DDBJ whole genome shotgun (WGS) entry which is preliminary data.</text>
</comment>
<evidence type="ECO:0000313" key="3">
    <source>
        <dbReference type="Proteomes" id="UP000838102"/>
    </source>
</evidence>
<keyword evidence="1" id="KW-1133">Transmembrane helix</keyword>
<reference evidence="2" key="1">
    <citation type="submission" date="2022-03" db="EMBL/GenBank/DDBJ databases">
        <authorList>
            <person name="Hettiarachchi G."/>
        </authorList>
    </citation>
    <scope>NUCLEOTIDE SEQUENCE</scope>
    <source>
        <strain evidence="2">LMG 32447</strain>
    </source>
</reference>
<keyword evidence="1" id="KW-0812">Transmembrane</keyword>
<organism evidence="2 3">
    <name type="scientific">Convivina praedatoris</name>
    <dbReference type="NCBI Taxonomy" id="2880963"/>
    <lineage>
        <taxon>Bacteria</taxon>
        <taxon>Bacillati</taxon>
        <taxon>Bacillota</taxon>
        <taxon>Bacilli</taxon>
        <taxon>Lactobacillales</taxon>
        <taxon>Lactobacillaceae</taxon>
        <taxon>Convivina</taxon>
    </lineage>
</organism>
<feature type="transmembrane region" description="Helical" evidence="1">
    <location>
        <begin position="12"/>
        <end position="29"/>
    </location>
</feature>
<keyword evidence="1" id="KW-0472">Membrane</keyword>
<dbReference type="RefSeq" id="WP_248706671.1">
    <property type="nucleotide sequence ID" value="NZ_CAKOET010000008.1"/>
</dbReference>
<proteinExistence type="predicted"/>
<dbReference type="EMBL" id="CAKOEU010000007">
    <property type="protein sequence ID" value="CAH1856590.1"/>
    <property type="molecule type" value="Genomic_DNA"/>
</dbReference>
<evidence type="ECO:0000256" key="1">
    <source>
        <dbReference type="SAM" id="Phobius"/>
    </source>
</evidence>
<evidence type="ECO:0000313" key="2">
    <source>
        <dbReference type="EMBL" id="CAH1856590.1"/>
    </source>
</evidence>
<sequence>MKGKRFANTLWVKIAGWVSVIVLIMLNMYNLPTSILGFFGDNPSDSETLLSNIIAYSAIVGILALLAWVLYDLHKTNLEFSHQAEAEKL</sequence>
<name>A0ABM9D334_9LACO</name>
<keyword evidence="3" id="KW-1185">Reference proteome</keyword>
<feature type="transmembrane region" description="Helical" evidence="1">
    <location>
        <begin position="49"/>
        <end position="71"/>
    </location>
</feature>
<gene>
    <name evidence="2" type="ORF">LMG032447_01322</name>
</gene>
<dbReference type="Proteomes" id="UP000838102">
    <property type="component" value="Unassembled WGS sequence"/>
</dbReference>
<protein>
    <submittedName>
        <fullName evidence="2">Uncharacterized protein</fullName>
    </submittedName>
</protein>